<dbReference type="EMBL" id="VSSQ01000936">
    <property type="protein sequence ID" value="MPM03238.1"/>
    <property type="molecule type" value="Genomic_DNA"/>
</dbReference>
<dbReference type="AlphaFoldDB" id="A0A644WIA4"/>
<dbReference type="SUPFAM" id="SSF69304">
    <property type="entry name" value="Tricorn protease N-terminal domain"/>
    <property type="match status" value="1"/>
</dbReference>
<dbReference type="InterPro" id="IPR011042">
    <property type="entry name" value="6-blade_b-propeller_TolB-like"/>
</dbReference>
<dbReference type="PANTHER" id="PTHR36842">
    <property type="entry name" value="PROTEIN TOLB HOMOLOG"/>
    <property type="match status" value="1"/>
</dbReference>
<organism evidence="2">
    <name type="scientific">bioreactor metagenome</name>
    <dbReference type="NCBI Taxonomy" id="1076179"/>
    <lineage>
        <taxon>unclassified sequences</taxon>
        <taxon>metagenomes</taxon>
        <taxon>ecological metagenomes</taxon>
    </lineage>
</organism>
<evidence type="ECO:0000313" key="2">
    <source>
        <dbReference type="EMBL" id="MPM03238.1"/>
    </source>
</evidence>
<protein>
    <recommendedName>
        <fullName evidence="3">Protein TolB</fullName>
    </recommendedName>
</protein>
<accession>A0A644WIA4</accession>
<evidence type="ECO:0000256" key="1">
    <source>
        <dbReference type="ARBA" id="ARBA00009820"/>
    </source>
</evidence>
<sequence>MLFALINNFICLFLDSEFIIFYNQLYLYSNTNHGMNKIIFSLLMLVAFCNLTYSQGIKVTSNQAIPLPPSETGYSPVLSPTGDYILITANDLKGLRKYDLATGKLSTLTTDKGAGFNVQISDDGKLVAYRSQQYKNKLRYISLKALDVSTGKQNEVVKESRNLEQFMIKDGTVIAVDNGTLKTKRISGKALKSIPAISSISKGKLYLTRNKQTSLVSKAGDNYNYLWTSISPDGKKLLYYVIEKGKSYVSNLDGSNPISLGVLRAPKWMGNNWVIGMEDYDNGTVITSSRIIAVAANGTNRTALTDNTVIATNPSGTSDATKIVYNTADGKIHLMNIEITK</sequence>
<dbReference type="Gene3D" id="2.120.10.30">
    <property type="entry name" value="TolB, C-terminal domain"/>
    <property type="match status" value="2"/>
</dbReference>
<comment type="caution">
    <text evidence="2">The sequence shown here is derived from an EMBL/GenBank/DDBJ whole genome shotgun (WGS) entry which is preliminary data.</text>
</comment>
<dbReference type="PANTHER" id="PTHR36842:SF1">
    <property type="entry name" value="PROTEIN TOLB"/>
    <property type="match status" value="1"/>
</dbReference>
<dbReference type="InterPro" id="IPR011659">
    <property type="entry name" value="WD40"/>
</dbReference>
<gene>
    <name evidence="2" type="ORF">SDC9_49503</name>
</gene>
<reference evidence="2" key="1">
    <citation type="submission" date="2019-08" db="EMBL/GenBank/DDBJ databases">
        <authorList>
            <person name="Kucharzyk K."/>
            <person name="Murdoch R.W."/>
            <person name="Higgins S."/>
            <person name="Loffler F."/>
        </authorList>
    </citation>
    <scope>NUCLEOTIDE SEQUENCE</scope>
</reference>
<evidence type="ECO:0008006" key="3">
    <source>
        <dbReference type="Google" id="ProtNLM"/>
    </source>
</evidence>
<name>A0A644WIA4_9ZZZZ</name>
<proteinExistence type="inferred from homology"/>
<comment type="similarity">
    <text evidence="1">Belongs to the TolB family.</text>
</comment>
<dbReference type="Pfam" id="PF07676">
    <property type="entry name" value="PD40"/>
    <property type="match status" value="1"/>
</dbReference>